<reference evidence="1" key="1">
    <citation type="journal article" date="2021" name="Sci. Adv.">
        <title>The American lobster genome reveals insights on longevity, neural, and immune adaptations.</title>
        <authorList>
            <person name="Polinski J.M."/>
            <person name="Zimin A.V."/>
            <person name="Clark K.F."/>
            <person name="Kohn A.B."/>
            <person name="Sadowski N."/>
            <person name="Timp W."/>
            <person name="Ptitsyn A."/>
            <person name="Khanna P."/>
            <person name="Romanova D.Y."/>
            <person name="Williams P."/>
            <person name="Greenwood S.J."/>
            <person name="Moroz L.L."/>
            <person name="Walt D.R."/>
            <person name="Bodnar A.G."/>
        </authorList>
    </citation>
    <scope>NUCLEOTIDE SEQUENCE</scope>
    <source>
        <strain evidence="1">GMGI-L3</strain>
    </source>
</reference>
<dbReference type="AlphaFoldDB" id="A0A8J5TAT7"/>
<sequence length="86" mass="9895">MNKRIMLMSDSYNHISGTQRISKLNSLRNSLMDILSLARQVGFHELESEDIEQVLASHTEELTNEDLQLLTEQSAFEDSDDKEEPQ</sequence>
<organism evidence="1 2">
    <name type="scientific">Homarus americanus</name>
    <name type="common">American lobster</name>
    <dbReference type="NCBI Taxonomy" id="6706"/>
    <lineage>
        <taxon>Eukaryota</taxon>
        <taxon>Metazoa</taxon>
        <taxon>Ecdysozoa</taxon>
        <taxon>Arthropoda</taxon>
        <taxon>Crustacea</taxon>
        <taxon>Multicrustacea</taxon>
        <taxon>Malacostraca</taxon>
        <taxon>Eumalacostraca</taxon>
        <taxon>Eucarida</taxon>
        <taxon>Decapoda</taxon>
        <taxon>Pleocyemata</taxon>
        <taxon>Astacidea</taxon>
        <taxon>Nephropoidea</taxon>
        <taxon>Nephropidae</taxon>
        <taxon>Homarus</taxon>
    </lineage>
</organism>
<evidence type="ECO:0000313" key="1">
    <source>
        <dbReference type="EMBL" id="KAG7173655.1"/>
    </source>
</evidence>
<gene>
    <name evidence="1" type="primary">TIGD1-L231</name>
    <name evidence="1" type="ORF">Hamer_G017938</name>
</gene>
<dbReference type="EMBL" id="JAHLQT010009070">
    <property type="protein sequence ID" value="KAG7173655.1"/>
    <property type="molecule type" value="Genomic_DNA"/>
</dbReference>
<evidence type="ECO:0000313" key="2">
    <source>
        <dbReference type="Proteomes" id="UP000747542"/>
    </source>
</evidence>
<dbReference type="Proteomes" id="UP000747542">
    <property type="component" value="Unassembled WGS sequence"/>
</dbReference>
<name>A0A8J5TAT7_HOMAM</name>
<comment type="caution">
    <text evidence="1">The sequence shown here is derived from an EMBL/GenBank/DDBJ whole genome shotgun (WGS) entry which is preliminary data.</text>
</comment>
<accession>A0A8J5TAT7</accession>
<protein>
    <submittedName>
        <fullName evidence="1">Putative Tigger transposable element-derived protein 1-like 231</fullName>
    </submittedName>
</protein>
<proteinExistence type="predicted"/>
<keyword evidence="2" id="KW-1185">Reference proteome</keyword>